<protein>
    <submittedName>
        <fullName evidence="1">Uncharacterized protein</fullName>
    </submittedName>
</protein>
<dbReference type="EMBL" id="CP118109">
    <property type="protein sequence ID" value="WDI05150.1"/>
    <property type="molecule type" value="Genomic_DNA"/>
</dbReference>
<evidence type="ECO:0000313" key="2">
    <source>
        <dbReference type="Proteomes" id="UP001221519"/>
    </source>
</evidence>
<name>A0ABY7XHB5_9BACL</name>
<geneLocation type="plasmid" evidence="1 2">
    <name>unnamed1</name>
</geneLocation>
<keyword evidence="2" id="KW-1185">Reference proteome</keyword>
<gene>
    <name evidence="1" type="ORF">PUW25_25415</name>
</gene>
<dbReference type="Proteomes" id="UP001221519">
    <property type="component" value="Plasmid unnamed1"/>
</dbReference>
<evidence type="ECO:0000313" key="1">
    <source>
        <dbReference type="EMBL" id="WDI05150.1"/>
    </source>
</evidence>
<dbReference type="RefSeq" id="WP_274338739.1">
    <property type="nucleotide sequence ID" value="NZ_CP118109.1"/>
</dbReference>
<reference evidence="1 2" key="1">
    <citation type="submission" date="2023-02" db="EMBL/GenBank/DDBJ databases">
        <title>Pathogen: clinical or host-associated sample.</title>
        <authorList>
            <person name="Hergert J."/>
            <person name="Casey R."/>
            <person name="Wagner J."/>
            <person name="Young E.L."/>
            <person name="Oakeson K.F."/>
        </authorList>
    </citation>
    <scope>NUCLEOTIDE SEQUENCE [LARGE SCALE GENOMIC DNA]</scope>
    <source>
        <strain evidence="1 2">2022CK-00829</strain>
        <plasmid evidence="1 2">unnamed1</plasmid>
    </source>
</reference>
<organism evidence="1 2">
    <name type="scientific">Paenibacillus urinalis</name>
    <dbReference type="NCBI Taxonomy" id="521520"/>
    <lineage>
        <taxon>Bacteria</taxon>
        <taxon>Bacillati</taxon>
        <taxon>Bacillota</taxon>
        <taxon>Bacilli</taxon>
        <taxon>Bacillales</taxon>
        <taxon>Paenibacillaceae</taxon>
        <taxon>Paenibacillus</taxon>
    </lineage>
</organism>
<accession>A0ABY7XHB5</accession>
<keyword evidence="1" id="KW-0614">Plasmid</keyword>
<proteinExistence type="predicted"/>
<sequence length="144" mass="15063">MSNMTTQALPPGQGVNQIRKEGKIARAFGAGMVAVDAVSRIKDGENAAVAIGKAALTNAAWNLMPGGFLTMGVMAGVSMTPEIIRMTDAAKAGIRQKSSMFGGGFAQNEGQMYMQQTGMQNASNARNTASAIMYRHARGASKAY</sequence>